<comment type="caution">
    <text evidence="1">The sequence shown here is derived from an EMBL/GenBank/DDBJ whole genome shotgun (WGS) entry which is preliminary data.</text>
</comment>
<reference evidence="1" key="1">
    <citation type="submission" date="2018-11" db="EMBL/GenBank/DDBJ databases">
        <authorList>
            <consortium name="Pathogen Informatics"/>
        </authorList>
    </citation>
    <scope>NUCLEOTIDE SEQUENCE</scope>
</reference>
<sequence>MTGDYSFARNVVDLRFPNTNTMPYVGVPPPLINKSRELGGHSLVKSTGNKQKAKSASNGLGSCLGMPAWASRSPTHNEINQYDTKQDEINVARQWDKVNQGWAATRKLAETGKIWSDMIVSKKRLLKSVFSNNNQNSPLNNCHSKYA</sequence>
<gene>
    <name evidence="1" type="ORF">PXEA_LOCUS5278</name>
</gene>
<dbReference type="AlphaFoldDB" id="A0A3S5B320"/>
<accession>A0A3S5B320</accession>
<evidence type="ECO:0000313" key="1">
    <source>
        <dbReference type="EMBL" id="VEL11838.1"/>
    </source>
</evidence>
<proteinExistence type="predicted"/>
<organism evidence="1 2">
    <name type="scientific">Protopolystoma xenopodis</name>
    <dbReference type="NCBI Taxonomy" id="117903"/>
    <lineage>
        <taxon>Eukaryota</taxon>
        <taxon>Metazoa</taxon>
        <taxon>Spiralia</taxon>
        <taxon>Lophotrochozoa</taxon>
        <taxon>Platyhelminthes</taxon>
        <taxon>Monogenea</taxon>
        <taxon>Polyopisthocotylea</taxon>
        <taxon>Polystomatidea</taxon>
        <taxon>Polystomatidae</taxon>
        <taxon>Protopolystoma</taxon>
    </lineage>
</organism>
<name>A0A3S5B320_9PLAT</name>
<protein>
    <submittedName>
        <fullName evidence="1">Uncharacterized protein</fullName>
    </submittedName>
</protein>
<keyword evidence="2" id="KW-1185">Reference proteome</keyword>
<dbReference type="Proteomes" id="UP000784294">
    <property type="component" value="Unassembled WGS sequence"/>
</dbReference>
<evidence type="ECO:0000313" key="2">
    <source>
        <dbReference type="Proteomes" id="UP000784294"/>
    </source>
</evidence>
<dbReference type="EMBL" id="CAAALY010013019">
    <property type="protein sequence ID" value="VEL11838.1"/>
    <property type="molecule type" value="Genomic_DNA"/>
</dbReference>